<organism evidence="2 3">
    <name type="scientific">Mucilaginibacter angelicae</name>
    <dbReference type="NCBI Taxonomy" id="869718"/>
    <lineage>
        <taxon>Bacteria</taxon>
        <taxon>Pseudomonadati</taxon>
        <taxon>Bacteroidota</taxon>
        <taxon>Sphingobacteriia</taxon>
        <taxon>Sphingobacteriales</taxon>
        <taxon>Sphingobacteriaceae</taxon>
        <taxon>Mucilaginibacter</taxon>
    </lineage>
</organism>
<gene>
    <name evidence="2" type="ORF">ACFFGT_19290</name>
</gene>
<dbReference type="InterPro" id="IPR011856">
    <property type="entry name" value="tRNA_endonuc-like_dom_sf"/>
</dbReference>
<dbReference type="Gene3D" id="1.25.40.10">
    <property type="entry name" value="Tetratricopeptide repeat domain"/>
    <property type="match status" value="1"/>
</dbReference>
<feature type="domain" description="ORC1/DEAH AAA+ ATPase" evidence="1">
    <location>
        <begin position="267"/>
        <end position="416"/>
    </location>
</feature>
<dbReference type="EMBL" id="JBHLTS010000051">
    <property type="protein sequence ID" value="MFC0516360.1"/>
    <property type="molecule type" value="Genomic_DNA"/>
</dbReference>
<dbReference type="Pfam" id="PF13401">
    <property type="entry name" value="AAA_22"/>
    <property type="match status" value="1"/>
</dbReference>
<dbReference type="SUPFAM" id="SSF52540">
    <property type="entry name" value="P-loop containing nucleoside triphosphate hydrolases"/>
    <property type="match status" value="1"/>
</dbReference>
<proteinExistence type="predicted"/>
<dbReference type="InterPro" id="IPR027417">
    <property type="entry name" value="P-loop_NTPase"/>
</dbReference>
<dbReference type="Gene3D" id="3.40.1350.10">
    <property type="match status" value="1"/>
</dbReference>
<dbReference type="Gene3D" id="3.40.50.300">
    <property type="entry name" value="P-loop containing nucleotide triphosphate hydrolases"/>
    <property type="match status" value="1"/>
</dbReference>
<evidence type="ECO:0000313" key="2">
    <source>
        <dbReference type="EMBL" id="MFC0516360.1"/>
    </source>
</evidence>
<reference evidence="2 3" key="1">
    <citation type="submission" date="2024-09" db="EMBL/GenBank/DDBJ databases">
        <authorList>
            <person name="Sun Q."/>
            <person name="Mori K."/>
        </authorList>
    </citation>
    <scope>NUCLEOTIDE SEQUENCE [LARGE SCALE GENOMIC DNA]</scope>
    <source>
        <strain evidence="2 3">NCAIM B.02415</strain>
    </source>
</reference>
<evidence type="ECO:0000259" key="1">
    <source>
        <dbReference type="Pfam" id="PF13401"/>
    </source>
</evidence>
<dbReference type="SUPFAM" id="SSF48452">
    <property type="entry name" value="TPR-like"/>
    <property type="match status" value="1"/>
</dbReference>
<evidence type="ECO:0000313" key="3">
    <source>
        <dbReference type="Proteomes" id="UP001589828"/>
    </source>
</evidence>
<name>A0ABV6LAC5_9SPHI</name>
<keyword evidence="3" id="KW-1185">Reference proteome</keyword>
<dbReference type="InterPro" id="IPR049945">
    <property type="entry name" value="AAA_22"/>
</dbReference>
<comment type="caution">
    <text evidence="2">The sequence shown here is derived from an EMBL/GenBank/DDBJ whole genome shotgun (WGS) entry which is preliminary data.</text>
</comment>
<sequence>MPQQNKKQFAAEFWRYFELLTLMLFEIDFKLERSEILMTKMTRDGGRDVEINKKLISNILPLPNVDVWVEAKLRDKRKQVMIKDIAGSVIMASNANIRSLYFVTNCYFTKQTVEELLLFAYKSGLKINLVDGYHYRNLLTTHYEEVLHRFQQHQQEMTLDSFSLFMKELLENLPQKSDQTYDQISVTIGRENLRRVEDFTASFWDKDQIDLRRIRSTAHGKTFRIALNEIQTNPVLSDNEIANDVRYQLIGARRKVLLQDVARFLQDGQIVIIKGESGKGKSFFANHLFRQMHKLDYNVASVDLSDINVLTFSKEIIGHLIGLNYFALLESDEGIIDYLSSYFQLPTVVCKQMLEVIRQDRFTAHVAPEICLEVLIKMVQSHQSRKKVILMLDNLHKVSSDMMAFLKALFNRLREINTPVIALTVSTPLKTDPYYETQWIRFIDSLSQSNRYQIIELPELEDRDIDEYIFGRLPGVNLNMLSLIKRSTLNHVFYVELYIELLKSRSVIRSVDEQYWWLGDPAALLDSRELQSGRINNLITAAMQLWITDSQVRDFVLLLFFSNNILSKQEALSVYPELNLKKLLETNLFKAVAKEDNLLLISFHHDLFYANVQQLFTQQVLAFEAAMYLEKMHGFNKPDVLGKLYEYAGDYERAARQYRLHAECQISNAPFNALIFYEKAIDISYRVAGAGPETENIVEMIFPLLKLYDRFNFLASRRSPELFGLLKKFADFRELGRANHLQYLYFLGVKFTKEEDFHQAADYLTSAYELAVNEPETPQEMLFKILCSKGINLKHLGEKDASITFFEQAAQRWESRQLRNEQYSNLAAYYLTSQPTQSLYYYEKIKDSYTRHINLHLLIDMAMANFYLHRFDETERLLLEAIPLSKKRLNLAEEARAQNIYGIINWRKGDFEMAEAYLDLAQSNSELANNHRWLWRIKTNLAQLAFQKNLLSKSYNICTAVSEHLLRTRATIAYEVKNLQFSSRRYAALKAVAYTLFRLEKTDDLRALSQSIAIPEFDKFTELMMNEGSVDFDHQDSNKVMDAYCILG</sequence>
<dbReference type="InterPro" id="IPR011990">
    <property type="entry name" value="TPR-like_helical_dom_sf"/>
</dbReference>
<dbReference type="RefSeq" id="WP_377024146.1">
    <property type="nucleotide sequence ID" value="NZ_JBHLTS010000051.1"/>
</dbReference>
<accession>A0ABV6LAC5</accession>
<dbReference type="Proteomes" id="UP001589828">
    <property type="component" value="Unassembled WGS sequence"/>
</dbReference>
<protein>
    <submittedName>
        <fullName evidence="2">AAA family ATPase</fullName>
    </submittedName>
</protein>